<dbReference type="Proteomes" id="UP001216390">
    <property type="component" value="Chromosome"/>
</dbReference>
<keyword evidence="2" id="KW-0238">DNA-binding</keyword>
<feature type="domain" description="HTH luxR-type" evidence="4">
    <location>
        <begin position="144"/>
        <end position="209"/>
    </location>
</feature>
<keyword evidence="1 3" id="KW-0597">Phosphoprotein</keyword>
<dbReference type="Pfam" id="PF00072">
    <property type="entry name" value="Response_reg"/>
    <property type="match status" value="1"/>
</dbReference>
<dbReference type="EMBL" id="CP116942">
    <property type="protein sequence ID" value="WCO67759.1"/>
    <property type="molecule type" value="Genomic_DNA"/>
</dbReference>
<dbReference type="CDD" id="cd06170">
    <property type="entry name" value="LuxR_C_like"/>
    <property type="match status" value="1"/>
</dbReference>
<dbReference type="GO" id="GO:0000160">
    <property type="term" value="P:phosphorelay signal transduction system"/>
    <property type="evidence" value="ECO:0007669"/>
    <property type="project" value="InterPro"/>
</dbReference>
<dbReference type="KEGG" id="ima:PO878_03350"/>
<dbReference type="Pfam" id="PF00196">
    <property type="entry name" value="GerE"/>
    <property type="match status" value="1"/>
</dbReference>
<dbReference type="RefSeq" id="WP_272737279.1">
    <property type="nucleotide sequence ID" value="NZ_CP116942.1"/>
</dbReference>
<name>A0AAE9Y6T3_9ACTN</name>
<dbReference type="SUPFAM" id="SSF46894">
    <property type="entry name" value="C-terminal effector domain of the bipartite response regulators"/>
    <property type="match status" value="1"/>
</dbReference>
<accession>A0AAE9Y6T3</accession>
<sequence>MAKLDAVRVVVADDHQIWRSGLRADLGGSFHVVGEAADADEAIEVIGTTRPDLVVCDLHMPGGGGTKVARTCGEDVPIVMLTVSEAERDLLDAVAAGAVGYLVKSTSSEELRRALWQAAQGEPVFSPSLAALVLGEFRRLSTGGGGATQALSEREREVLQQVAKGHTYRQIGEELFIAEKTVENHVRNILGKLHLSRKQELIRYALEHGIE</sequence>
<organism evidence="6 7">
    <name type="scientific">Iamia majanohamensis</name>
    <dbReference type="NCBI Taxonomy" id="467976"/>
    <lineage>
        <taxon>Bacteria</taxon>
        <taxon>Bacillati</taxon>
        <taxon>Actinomycetota</taxon>
        <taxon>Acidimicrobiia</taxon>
        <taxon>Acidimicrobiales</taxon>
        <taxon>Iamiaceae</taxon>
        <taxon>Iamia</taxon>
    </lineage>
</organism>
<feature type="modified residue" description="4-aspartylphosphate" evidence="3">
    <location>
        <position position="57"/>
    </location>
</feature>
<dbReference type="PANTHER" id="PTHR43214:SF37">
    <property type="entry name" value="TRANSCRIPTIONAL REGULATORY PROTEIN YDFI"/>
    <property type="match status" value="1"/>
</dbReference>
<dbReference type="Gene3D" id="3.40.50.2300">
    <property type="match status" value="1"/>
</dbReference>
<dbReference type="InterPro" id="IPR001789">
    <property type="entry name" value="Sig_transdc_resp-reg_receiver"/>
</dbReference>
<keyword evidence="7" id="KW-1185">Reference proteome</keyword>
<dbReference type="SUPFAM" id="SSF52172">
    <property type="entry name" value="CheY-like"/>
    <property type="match status" value="1"/>
</dbReference>
<dbReference type="GO" id="GO:0006355">
    <property type="term" value="P:regulation of DNA-templated transcription"/>
    <property type="evidence" value="ECO:0007669"/>
    <property type="project" value="InterPro"/>
</dbReference>
<evidence type="ECO:0000313" key="7">
    <source>
        <dbReference type="Proteomes" id="UP001216390"/>
    </source>
</evidence>
<dbReference type="InterPro" id="IPR016032">
    <property type="entry name" value="Sig_transdc_resp-reg_C-effctor"/>
</dbReference>
<evidence type="ECO:0000259" key="4">
    <source>
        <dbReference type="PROSITE" id="PS50043"/>
    </source>
</evidence>
<dbReference type="CDD" id="cd17535">
    <property type="entry name" value="REC_NarL-like"/>
    <property type="match status" value="1"/>
</dbReference>
<dbReference type="InterPro" id="IPR039420">
    <property type="entry name" value="WalR-like"/>
</dbReference>
<dbReference type="PANTHER" id="PTHR43214">
    <property type="entry name" value="TWO-COMPONENT RESPONSE REGULATOR"/>
    <property type="match status" value="1"/>
</dbReference>
<dbReference type="PROSITE" id="PS50110">
    <property type="entry name" value="RESPONSE_REGULATORY"/>
    <property type="match status" value="1"/>
</dbReference>
<evidence type="ECO:0000256" key="3">
    <source>
        <dbReference type="PROSITE-ProRule" id="PRU00169"/>
    </source>
</evidence>
<proteinExistence type="predicted"/>
<dbReference type="SMART" id="SM00421">
    <property type="entry name" value="HTH_LUXR"/>
    <property type="match status" value="1"/>
</dbReference>
<dbReference type="SMART" id="SM00448">
    <property type="entry name" value="REC"/>
    <property type="match status" value="1"/>
</dbReference>
<evidence type="ECO:0000313" key="6">
    <source>
        <dbReference type="EMBL" id="WCO67759.1"/>
    </source>
</evidence>
<evidence type="ECO:0000256" key="2">
    <source>
        <dbReference type="ARBA" id="ARBA00023125"/>
    </source>
</evidence>
<dbReference type="InterPro" id="IPR000792">
    <property type="entry name" value="Tscrpt_reg_LuxR_C"/>
</dbReference>
<gene>
    <name evidence="6" type="ORF">PO878_03350</name>
</gene>
<feature type="domain" description="Response regulatory" evidence="5">
    <location>
        <begin position="8"/>
        <end position="119"/>
    </location>
</feature>
<dbReference type="InterPro" id="IPR058245">
    <property type="entry name" value="NreC/VraR/RcsB-like_REC"/>
</dbReference>
<evidence type="ECO:0000256" key="1">
    <source>
        <dbReference type="ARBA" id="ARBA00022553"/>
    </source>
</evidence>
<dbReference type="PROSITE" id="PS00622">
    <property type="entry name" value="HTH_LUXR_1"/>
    <property type="match status" value="1"/>
</dbReference>
<dbReference type="GO" id="GO:0003677">
    <property type="term" value="F:DNA binding"/>
    <property type="evidence" value="ECO:0007669"/>
    <property type="project" value="UniProtKB-KW"/>
</dbReference>
<dbReference type="AlphaFoldDB" id="A0AAE9Y6T3"/>
<dbReference type="PROSITE" id="PS50043">
    <property type="entry name" value="HTH_LUXR_2"/>
    <property type="match status" value="1"/>
</dbReference>
<dbReference type="InterPro" id="IPR011006">
    <property type="entry name" value="CheY-like_superfamily"/>
</dbReference>
<protein>
    <submittedName>
        <fullName evidence="6">Response regulator transcription factor</fullName>
    </submittedName>
</protein>
<reference evidence="6" key="1">
    <citation type="submission" date="2023-01" db="EMBL/GenBank/DDBJ databases">
        <title>The diversity of Class Acidimicrobiia in South China Sea sediment environments and the proposal of Iamia marina sp. nov., a novel species of the genus Iamia.</title>
        <authorList>
            <person name="He Y."/>
            <person name="Tian X."/>
        </authorList>
    </citation>
    <scope>NUCLEOTIDE SEQUENCE</scope>
    <source>
        <strain evidence="6">DSM 19957</strain>
    </source>
</reference>
<evidence type="ECO:0000259" key="5">
    <source>
        <dbReference type="PROSITE" id="PS50110"/>
    </source>
</evidence>
<dbReference type="PRINTS" id="PR00038">
    <property type="entry name" value="HTHLUXR"/>
</dbReference>